<dbReference type="InterPro" id="IPR014957">
    <property type="entry name" value="IDEAL_dom"/>
</dbReference>
<dbReference type="EMBL" id="JAUJWW010000005">
    <property type="protein sequence ID" value="MDN7228145.1"/>
    <property type="molecule type" value="Genomic_DNA"/>
</dbReference>
<dbReference type="Pfam" id="PF08858">
    <property type="entry name" value="IDEAL"/>
    <property type="match status" value="1"/>
</dbReference>
<dbReference type="InterPro" id="IPR027393">
    <property type="entry name" value="Virus_scaffolding_prot_C"/>
</dbReference>
<comment type="caution">
    <text evidence="2">The sequence shown here is derived from an EMBL/GenBank/DDBJ whole genome shotgun (WGS) entry which is preliminary data.</text>
</comment>
<evidence type="ECO:0000313" key="2">
    <source>
        <dbReference type="EMBL" id="MDN7228145.1"/>
    </source>
</evidence>
<sequence length="108" mass="12099">MMNDHKTILKNSDWVKGISRHGELIIGFIDSMNIFQEAVYVVVAESDNEELIGKTIPMSLTQVESIPDNETKDAGQLEFLIDLALSTGDKEWFKELSAELNGKKQSVN</sequence>
<feature type="domain" description="IDEAL" evidence="1">
    <location>
        <begin position="59"/>
        <end position="100"/>
    </location>
</feature>
<dbReference type="Proteomes" id="UP001172054">
    <property type="component" value="Unassembled WGS sequence"/>
</dbReference>
<keyword evidence="3" id="KW-1185">Reference proteome</keyword>
<dbReference type="RefSeq" id="WP_300980814.1">
    <property type="nucleotide sequence ID" value="NZ_CP129238.1"/>
</dbReference>
<accession>A0ABT8MTT9</accession>
<dbReference type="SMART" id="SM00914">
    <property type="entry name" value="IDEAL"/>
    <property type="match status" value="1"/>
</dbReference>
<organism evidence="2 3">
    <name type="scientific">Planococcus liqunii</name>
    <dbReference type="NCBI Taxonomy" id="3058394"/>
    <lineage>
        <taxon>Bacteria</taxon>
        <taxon>Bacillati</taxon>
        <taxon>Bacillota</taxon>
        <taxon>Bacilli</taxon>
        <taxon>Bacillales</taxon>
        <taxon>Caryophanaceae</taxon>
        <taxon>Planococcus</taxon>
    </lineage>
</organism>
<dbReference type="Gene3D" id="4.10.810.10">
    <property type="entry name" value="Virus Scaffolding Protein, Chain A"/>
    <property type="match status" value="1"/>
</dbReference>
<reference evidence="2 3" key="1">
    <citation type="submission" date="2023-06" db="EMBL/GenBank/DDBJ databases">
        <title>Novel species in genus Planococcus.</title>
        <authorList>
            <person name="Ning S."/>
        </authorList>
    </citation>
    <scope>NUCLEOTIDE SEQUENCE [LARGE SCALE GENOMIC DNA]</scope>
    <source>
        <strain evidence="2 3">N064</strain>
    </source>
</reference>
<protein>
    <submittedName>
        <fullName evidence="2">IDEAL domain-containing protein</fullName>
    </submittedName>
</protein>
<name>A0ABT8MTT9_9BACL</name>
<evidence type="ECO:0000259" key="1">
    <source>
        <dbReference type="SMART" id="SM00914"/>
    </source>
</evidence>
<evidence type="ECO:0000313" key="3">
    <source>
        <dbReference type="Proteomes" id="UP001172054"/>
    </source>
</evidence>
<gene>
    <name evidence="2" type="ORF">QWY15_12630</name>
</gene>
<proteinExistence type="predicted"/>